<gene>
    <name evidence="2" type="ORF">Ahy_B04g070868</name>
</gene>
<keyword evidence="1" id="KW-0472">Membrane</keyword>
<feature type="transmembrane region" description="Helical" evidence="1">
    <location>
        <begin position="75"/>
        <end position="95"/>
    </location>
</feature>
<keyword evidence="3" id="KW-1185">Reference proteome</keyword>
<comment type="caution">
    <text evidence="2">The sequence shown here is derived from an EMBL/GenBank/DDBJ whole genome shotgun (WGS) entry which is preliminary data.</text>
</comment>
<reference evidence="2 3" key="1">
    <citation type="submission" date="2019-01" db="EMBL/GenBank/DDBJ databases">
        <title>Sequencing of cultivated peanut Arachis hypogaea provides insights into genome evolution and oil improvement.</title>
        <authorList>
            <person name="Chen X."/>
        </authorList>
    </citation>
    <scope>NUCLEOTIDE SEQUENCE [LARGE SCALE GENOMIC DNA]</scope>
    <source>
        <strain evidence="3">cv. Fuhuasheng</strain>
        <tissue evidence="2">Leaves</tissue>
    </source>
</reference>
<organism evidence="2 3">
    <name type="scientific">Arachis hypogaea</name>
    <name type="common">Peanut</name>
    <dbReference type="NCBI Taxonomy" id="3818"/>
    <lineage>
        <taxon>Eukaryota</taxon>
        <taxon>Viridiplantae</taxon>
        <taxon>Streptophyta</taxon>
        <taxon>Embryophyta</taxon>
        <taxon>Tracheophyta</taxon>
        <taxon>Spermatophyta</taxon>
        <taxon>Magnoliopsida</taxon>
        <taxon>eudicotyledons</taxon>
        <taxon>Gunneridae</taxon>
        <taxon>Pentapetalae</taxon>
        <taxon>rosids</taxon>
        <taxon>fabids</taxon>
        <taxon>Fabales</taxon>
        <taxon>Fabaceae</taxon>
        <taxon>Papilionoideae</taxon>
        <taxon>50 kb inversion clade</taxon>
        <taxon>dalbergioids sensu lato</taxon>
        <taxon>Dalbergieae</taxon>
        <taxon>Pterocarpus clade</taxon>
        <taxon>Arachis</taxon>
    </lineage>
</organism>
<dbReference type="STRING" id="3818.A0A444ZJL7"/>
<sequence>MKDDFKKWYKFYCEQLFHRPQRRFIQLEALEKIIQERIVQLQHHAWHRLPTFQLIFVHVIESLVFLPFYDDQMLAFMVLILFWLCKIFTLIKYIYISLSLSLSFSLSLSYSYGLGFRHSLF</sequence>
<protein>
    <submittedName>
        <fullName evidence="2">Uncharacterized protein</fullName>
    </submittedName>
</protein>
<dbReference type="Proteomes" id="UP000289738">
    <property type="component" value="Chromosome B04"/>
</dbReference>
<dbReference type="EMBL" id="SDMP01000014">
    <property type="protein sequence ID" value="RYR14313.1"/>
    <property type="molecule type" value="Genomic_DNA"/>
</dbReference>
<name>A0A444ZJL7_ARAHY</name>
<proteinExistence type="predicted"/>
<dbReference type="AlphaFoldDB" id="A0A444ZJL7"/>
<accession>A0A444ZJL7</accession>
<keyword evidence="1" id="KW-0812">Transmembrane</keyword>
<keyword evidence="1" id="KW-1133">Transmembrane helix</keyword>
<evidence type="ECO:0000313" key="2">
    <source>
        <dbReference type="EMBL" id="RYR14313.1"/>
    </source>
</evidence>
<evidence type="ECO:0000313" key="3">
    <source>
        <dbReference type="Proteomes" id="UP000289738"/>
    </source>
</evidence>
<evidence type="ECO:0000256" key="1">
    <source>
        <dbReference type="SAM" id="Phobius"/>
    </source>
</evidence>